<accession>A0A919KYR5</accession>
<reference evidence="2" key="2">
    <citation type="submission" date="2020-09" db="EMBL/GenBank/DDBJ databases">
        <authorList>
            <person name="Sun Q."/>
            <person name="Ohkuma M."/>
        </authorList>
    </citation>
    <scope>NUCLEOTIDE SEQUENCE</scope>
    <source>
        <strain evidence="2">JCM 5069</strain>
    </source>
</reference>
<reference evidence="2" key="1">
    <citation type="journal article" date="2014" name="Int. J. Syst. Evol. Microbiol.">
        <title>Complete genome sequence of Corynebacterium casei LMG S-19264T (=DSM 44701T), isolated from a smear-ripened cheese.</title>
        <authorList>
            <consortium name="US DOE Joint Genome Institute (JGI-PGF)"/>
            <person name="Walter F."/>
            <person name="Albersmeier A."/>
            <person name="Kalinowski J."/>
            <person name="Ruckert C."/>
        </authorList>
    </citation>
    <scope>NUCLEOTIDE SEQUENCE</scope>
    <source>
        <strain evidence="2">JCM 5069</strain>
    </source>
</reference>
<sequence length="72" mass="7493">MLPDVAAEEEPASVVAATVRSASAEYPCATCDGCREETPDQQGSRESDHQRGAGALLIHAAINRAPATAPHH</sequence>
<keyword evidence="3" id="KW-1185">Reference proteome</keyword>
<protein>
    <submittedName>
        <fullName evidence="2">Uncharacterized protein</fullName>
    </submittedName>
</protein>
<feature type="region of interest" description="Disordered" evidence="1">
    <location>
        <begin position="34"/>
        <end position="55"/>
    </location>
</feature>
<name>A0A919KYR5_9ACTN</name>
<organism evidence="2 3">
    <name type="scientific">Streptomyces sulfonofaciens</name>
    <dbReference type="NCBI Taxonomy" id="68272"/>
    <lineage>
        <taxon>Bacteria</taxon>
        <taxon>Bacillati</taxon>
        <taxon>Actinomycetota</taxon>
        <taxon>Actinomycetes</taxon>
        <taxon>Kitasatosporales</taxon>
        <taxon>Streptomycetaceae</taxon>
        <taxon>Streptomyces</taxon>
    </lineage>
</organism>
<comment type="caution">
    <text evidence="2">The sequence shown here is derived from an EMBL/GenBank/DDBJ whole genome shotgun (WGS) entry which is preliminary data.</text>
</comment>
<dbReference type="AlphaFoldDB" id="A0A919KYR5"/>
<gene>
    <name evidence="2" type="ORF">GCM10018793_25930</name>
</gene>
<evidence type="ECO:0000256" key="1">
    <source>
        <dbReference type="SAM" id="MobiDB-lite"/>
    </source>
</evidence>
<feature type="compositionally biased region" description="Basic and acidic residues" evidence="1">
    <location>
        <begin position="34"/>
        <end position="51"/>
    </location>
</feature>
<dbReference type="EMBL" id="BNCD01000006">
    <property type="protein sequence ID" value="GHH77562.1"/>
    <property type="molecule type" value="Genomic_DNA"/>
</dbReference>
<evidence type="ECO:0000313" key="3">
    <source>
        <dbReference type="Proteomes" id="UP000603708"/>
    </source>
</evidence>
<dbReference type="Proteomes" id="UP000603708">
    <property type="component" value="Unassembled WGS sequence"/>
</dbReference>
<proteinExistence type="predicted"/>
<evidence type="ECO:0000313" key="2">
    <source>
        <dbReference type="EMBL" id="GHH77562.1"/>
    </source>
</evidence>